<feature type="compositionally biased region" description="Basic and acidic residues" evidence="4">
    <location>
        <begin position="39"/>
        <end position="56"/>
    </location>
</feature>
<evidence type="ECO:0000256" key="4">
    <source>
        <dbReference type="SAM" id="MobiDB-lite"/>
    </source>
</evidence>
<feature type="region of interest" description="Disordered" evidence="4">
    <location>
        <begin position="292"/>
        <end position="320"/>
    </location>
</feature>
<feature type="compositionally biased region" description="Polar residues" evidence="4">
    <location>
        <begin position="502"/>
        <end position="517"/>
    </location>
</feature>
<feature type="non-terminal residue" evidence="6">
    <location>
        <position position="741"/>
    </location>
</feature>
<dbReference type="PANTHER" id="PTHR46458:SF21">
    <property type="entry name" value="GLOBIN DOMAIN-CONTAINING PROTEIN"/>
    <property type="match status" value="1"/>
</dbReference>
<proteinExistence type="predicted"/>
<dbReference type="Pfam" id="PF07818">
    <property type="entry name" value="HCNGP"/>
    <property type="match status" value="1"/>
</dbReference>
<feature type="compositionally biased region" description="Polar residues" evidence="4">
    <location>
        <begin position="526"/>
        <end position="538"/>
    </location>
</feature>
<dbReference type="CDD" id="cd01040">
    <property type="entry name" value="Mb-like"/>
    <property type="match status" value="1"/>
</dbReference>
<accession>A0A0V1LH25</accession>
<keyword evidence="2" id="KW-0479">Metal-binding</keyword>
<feature type="region of interest" description="Disordered" evidence="4">
    <location>
        <begin position="21"/>
        <end position="102"/>
    </location>
</feature>
<dbReference type="AlphaFoldDB" id="A0A0V1LH25"/>
<feature type="non-terminal residue" evidence="6">
    <location>
        <position position="1"/>
    </location>
</feature>
<dbReference type="PROSITE" id="PS01033">
    <property type="entry name" value="GLOBIN"/>
    <property type="match status" value="1"/>
</dbReference>
<dbReference type="Gene3D" id="1.10.490.10">
    <property type="entry name" value="Globins"/>
    <property type="match status" value="1"/>
</dbReference>
<protein>
    <submittedName>
        <fullName evidence="6">Globin-like protein 9</fullName>
    </submittedName>
</protein>
<dbReference type="GO" id="GO:0019825">
    <property type="term" value="F:oxygen binding"/>
    <property type="evidence" value="ECO:0007669"/>
    <property type="project" value="InterPro"/>
</dbReference>
<dbReference type="GO" id="GO:0006355">
    <property type="term" value="P:regulation of DNA-templated transcription"/>
    <property type="evidence" value="ECO:0007669"/>
    <property type="project" value="InterPro"/>
</dbReference>
<keyword evidence="7" id="KW-1185">Reference proteome</keyword>
<dbReference type="InterPro" id="IPR050532">
    <property type="entry name" value="Globin-like_OT"/>
</dbReference>
<evidence type="ECO:0000256" key="3">
    <source>
        <dbReference type="ARBA" id="ARBA00023004"/>
    </source>
</evidence>
<sequence length="741" mass="84223">LFVMQHSGSWAIQSLTAYADSDEDEIKGSSTNDESDQTFLKEKVKPQHYEEQEPRSYGHSTQSVSLKFYDSDGDSSNMVEPTPPHRRTGFSGSSSQASASPPSKACKLFNKFRNHCITTHFSSKAHRESSTGMLVNYDFEEDENFETEQTGLTEIFCRDEEYTLTIQASESPDDIPPMALAENLSDENIESVQGEEKEEEMEEGEQPFGDLDDLAAVEKAYSWKIDDMLPPLTQKKCPSALKVKRPWCNHFGLDEKGSNFPLEFFDPHGFNKKDFYDQISAAQKLLMDNLEKEKKTPDSIPERRRQSKWDRPDTSSTDEKQAAITKVTDIVIPKKTSDTNIKRKKKEKLFHLIFLYIKTGTALYSVGSHARIDLWNFDHQPTIFSSDHDAVRIAQLSTSWVRNILKHEEQQTETEVTFFQNTSLVKQIYGWLKEKASLDRITVFFLLSTDMFPFATDHSNSLSSLKVNSDNARARSMSQPPQVLALDAEQLRLQTAGKEPNKNQLSPCSPSVKSGPQKSGRRSEKQTSPARQTHTTKLTTPAVTTSVSSSNLQELRYSSLSVRLNLTIHQRNLLAQSWPKVQLMNRIQGGDAFFRKFCEKSPTGWAMFEKAKVVERFAKGPANTGVMRRHEQLLTDLIGQAVEKINEPSEPFLQTCYNYGAAHANISVGFMEDCIWEQLAEAVLDRINMVGLVRKHRDLSKAWTLLVTVIVEKIKDGYLQRHKQHSREAAKRETVRRESSF</sequence>
<evidence type="ECO:0000313" key="7">
    <source>
        <dbReference type="Proteomes" id="UP000054721"/>
    </source>
</evidence>
<organism evidence="6 7">
    <name type="scientific">Trichinella nativa</name>
    <dbReference type="NCBI Taxonomy" id="6335"/>
    <lineage>
        <taxon>Eukaryota</taxon>
        <taxon>Metazoa</taxon>
        <taxon>Ecdysozoa</taxon>
        <taxon>Nematoda</taxon>
        <taxon>Enoplea</taxon>
        <taxon>Dorylaimia</taxon>
        <taxon>Trichinellida</taxon>
        <taxon>Trichinellidae</taxon>
        <taxon>Trichinella</taxon>
    </lineage>
</organism>
<feature type="region of interest" description="Disordered" evidence="4">
    <location>
        <begin position="722"/>
        <end position="741"/>
    </location>
</feature>
<feature type="compositionally biased region" description="Basic and acidic residues" evidence="4">
    <location>
        <begin position="726"/>
        <end position="741"/>
    </location>
</feature>
<feature type="region of interest" description="Disordered" evidence="4">
    <location>
        <begin position="498"/>
        <end position="545"/>
    </location>
</feature>
<keyword evidence="1" id="KW-0349">Heme</keyword>
<evidence type="ECO:0000313" key="6">
    <source>
        <dbReference type="EMBL" id="KRZ58790.1"/>
    </source>
</evidence>
<dbReference type="SUPFAM" id="SSF46458">
    <property type="entry name" value="Globin-like"/>
    <property type="match status" value="1"/>
</dbReference>
<dbReference type="OrthoDB" id="5780832at2759"/>
<reference evidence="6 7" key="1">
    <citation type="submission" date="2015-05" db="EMBL/GenBank/DDBJ databases">
        <title>Evolution of Trichinella species and genotypes.</title>
        <authorList>
            <person name="Korhonen P.K."/>
            <person name="Edoardo P."/>
            <person name="Giuseppe L.R."/>
            <person name="Gasser R.B."/>
        </authorList>
    </citation>
    <scope>NUCLEOTIDE SEQUENCE [LARGE SCALE GENOMIC DNA]</scope>
    <source>
        <strain evidence="6">ISS10</strain>
    </source>
</reference>
<feature type="domain" description="Globin" evidence="5">
    <location>
        <begin position="565"/>
        <end position="719"/>
    </location>
</feature>
<evidence type="ECO:0000259" key="5">
    <source>
        <dbReference type="PROSITE" id="PS01033"/>
    </source>
</evidence>
<dbReference type="Proteomes" id="UP000054721">
    <property type="component" value="Unassembled WGS sequence"/>
</dbReference>
<comment type="caution">
    <text evidence="6">The sequence shown here is derived from an EMBL/GenBank/DDBJ whole genome shotgun (WGS) entry which is preliminary data.</text>
</comment>
<dbReference type="InterPro" id="IPR009050">
    <property type="entry name" value="Globin-like_sf"/>
</dbReference>
<gene>
    <name evidence="6" type="primary">glb-9</name>
    <name evidence="6" type="ORF">T02_9877</name>
</gene>
<evidence type="ECO:0000256" key="1">
    <source>
        <dbReference type="ARBA" id="ARBA00022617"/>
    </source>
</evidence>
<evidence type="ECO:0000256" key="2">
    <source>
        <dbReference type="ARBA" id="ARBA00022723"/>
    </source>
</evidence>
<dbReference type="PANTHER" id="PTHR46458">
    <property type="entry name" value="BLR2807 PROTEIN"/>
    <property type="match status" value="1"/>
</dbReference>
<keyword evidence="3" id="KW-0408">Iron</keyword>
<dbReference type="InterPro" id="IPR000971">
    <property type="entry name" value="Globin"/>
</dbReference>
<dbReference type="InterPro" id="IPR012479">
    <property type="entry name" value="SAP30BP"/>
</dbReference>
<dbReference type="EMBL" id="JYDW01000052">
    <property type="protein sequence ID" value="KRZ58790.1"/>
    <property type="molecule type" value="Genomic_DNA"/>
</dbReference>
<dbReference type="GO" id="GO:0046872">
    <property type="term" value="F:metal ion binding"/>
    <property type="evidence" value="ECO:0007669"/>
    <property type="project" value="UniProtKB-KW"/>
</dbReference>
<dbReference type="InterPro" id="IPR044399">
    <property type="entry name" value="Mb-like_M"/>
</dbReference>
<dbReference type="GO" id="GO:0020037">
    <property type="term" value="F:heme binding"/>
    <property type="evidence" value="ECO:0007669"/>
    <property type="project" value="InterPro"/>
</dbReference>
<feature type="compositionally biased region" description="Low complexity" evidence="4">
    <location>
        <begin position="91"/>
        <end position="102"/>
    </location>
</feature>
<dbReference type="InterPro" id="IPR012292">
    <property type="entry name" value="Globin/Proto"/>
</dbReference>
<name>A0A0V1LH25_9BILA</name>